<protein>
    <submittedName>
        <fullName evidence="1">28012_t:CDS:1</fullName>
    </submittedName>
</protein>
<reference evidence="1" key="1">
    <citation type="submission" date="2021-06" db="EMBL/GenBank/DDBJ databases">
        <authorList>
            <person name="Kallberg Y."/>
            <person name="Tangrot J."/>
            <person name="Rosling A."/>
        </authorList>
    </citation>
    <scope>NUCLEOTIDE SEQUENCE</scope>
    <source>
        <strain evidence="1">MA461A</strain>
    </source>
</reference>
<evidence type="ECO:0000313" key="2">
    <source>
        <dbReference type="Proteomes" id="UP000789920"/>
    </source>
</evidence>
<comment type="caution">
    <text evidence="1">The sequence shown here is derived from an EMBL/GenBank/DDBJ whole genome shotgun (WGS) entry which is preliminary data.</text>
</comment>
<accession>A0ACA9KLJ3</accession>
<feature type="non-terminal residue" evidence="1">
    <location>
        <position position="1"/>
    </location>
</feature>
<proteinExistence type="predicted"/>
<organism evidence="1 2">
    <name type="scientific">Racocetra persica</name>
    <dbReference type="NCBI Taxonomy" id="160502"/>
    <lineage>
        <taxon>Eukaryota</taxon>
        <taxon>Fungi</taxon>
        <taxon>Fungi incertae sedis</taxon>
        <taxon>Mucoromycota</taxon>
        <taxon>Glomeromycotina</taxon>
        <taxon>Glomeromycetes</taxon>
        <taxon>Diversisporales</taxon>
        <taxon>Gigasporaceae</taxon>
        <taxon>Racocetra</taxon>
    </lineage>
</organism>
<evidence type="ECO:0000313" key="1">
    <source>
        <dbReference type="EMBL" id="CAG8480494.1"/>
    </source>
</evidence>
<dbReference type="Proteomes" id="UP000789920">
    <property type="component" value="Unassembled WGS sequence"/>
</dbReference>
<dbReference type="EMBL" id="CAJVQC010000787">
    <property type="protein sequence ID" value="CAG8480494.1"/>
    <property type="molecule type" value="Genomic_DNA"/>
</dbReference>
<gene>
    <name evidence="1" type="ORF">RPERSI_LOCUS961</name>
</gene>
<sequence length="72" mass="7981">IFSGRNVSDPTVMALLIFLYISIHTSNVVGIIEVKNIAQNVIQCESALSNNKNDFNSISFIKRCNYTGSFPL</sequence>
<name>A0ACA9KLJ3_9GLOM</name>
<keyword evidence="2" id="KW-1185">Reference proteome</keyword>